<gene>
    <name evidence="1" type="ORF">PXX05_00475</name>
</gene>
<dbReference type="Proteomes" id="UP001222087">
    <property type="component" value="Chromosome"/>
</dbReference>
<keyword evidence="2" id="KW-1185">Reference proteome</keyword>
<dbReference type="RefSeq" id="WP_275089098.1">
    <property type="nucleotide sequence ID" value="NZ_CP119078.1"/>
</dbReference>
<organism evidence="1 2">
    <name type="scientific">Legionella cardiaca</name>
    <dbReference type="NCBI Taxonomy" id="1071983"/>
    <lineage>
        <taxon>Bacteria</taxon>
        <taxon>Pseudomonadati</taxon>
        <taxon>Pseudomonadota</taxon>
        <taxon>Gammaproteobacteria</taxon>
        <taxon>Legionellales</taxon>
        <taxon>Legionellaceae</taxon>
        <taxon>Legionella</taxon>
    </lineage>
</organism>
<evidence type="ECO:0000313" key="2">
    <source>
        <dbReference type="Proteomes" id="UP001222087"/>
    </source>
</evidence>
<name>A0ABY8AUU3_9GAMM</name>
<sequence>MSGDYGLAEINSIADANAAWDSFFGRFFSSEIPEGVDVSFDPTLRQFAPRKNKNAKYQSPFSPKKVEAITAGEKTLHSDDFDDFLNGNIITIPERITLTKEGLAQVASAIQSGDFANESLMTEEHTFYALWLFKQNKITRQQMTTILDRAQFPQDYPIEKTYKILDESGNFTEEAKRFLIPVIKKNAFGGECTQWHIDRLHLLIRALPKSEQIFYLSKPNPNIIAEESAPKQLGNALFRNRSWYRVTDEEGLHEFHMSFGTIEALQIAVSGINGAAASRAKLGKVGIDAVKEGIEYNYRPTAISMRNSGVETTTKGIHDYVDSPMPAVTSHDVFHARLHNTIRPEFHMMLNHMNQVIAKHTKQKWSKTMWELVDREFHAFQYEKVNLSSAKDGAKRFVEMLHPKDGDRAYLFNCKTFGELSDDGFAIVWNMVHQKEVWQRLYKIDVDAFGIPDEADEQTTDALGSEEKETQFMAFRYRYIIEKMKDFKEVVGSEHQYSEILALKYRLFTAMINKTAFQMMCKLLDSLSETLINGQEQKLVFGKYQQDDTKNLTALKFGKEVIVTKNAAKKLIPTLINMEIISQLGDKDDDAVQREVKKVVKEFRSTYQGSKFSQELLNSSIANLSSINQQLEFLEACYEEIIHSQGYVRRHETMDKMFAFFKNPLTTSQRQHIALLKEKRNELLRTHLDTVSEDKKEILQWCLKERGSNLSLCKIERFYLHWDSTIPSAQEIRP</sequence>
<reference evidence="1 2" key="1">
    <citation type="submission" date="2023-02" db="EMBL/GenBank/DDBJ databases">
        <title>Genome Sequence of L. cardiaca H63T.</title>
        <authorList>
            <person name="Lopez A.E."/>
            <person name="Cianciotto N.P."/>
        </authorList>
    </citation>
    <scope>NUCLEOTIDE SEQUENCE [LARGE SCALE GENOMIC DNA]</scope>
    <source>
        <strain evidence="1 2">H63</strain>
    </source>
</reference>
<proteinExistence type="predicted"/>
<dbReference type="EMBL" id="CP119078">
    <property type="protein sequence ID" value="WED43285.1"/>
    <property type="molecule type" value="Genomic_DNA"/>
</dbReference>
<evidence type="ECO:0000313" key="1">
    <source>
        <dbReference type="EMBL" id="WED43285.1"/>
    </source>
</evidence>
<accession>A0ABY8AUU3</accession>
<protein>
    <submittedName>
        <fullName evidence="1">Uncharacterized protein</fullName>
    </submittedName>
</protein>